<evidence type="ECO:0000313" key="3">
    <source>
        <dbReference type="Proteomes" id="UP000256964"/>
    </source>
</evidence>
<feature type="compositionally biased region" description="Low complexity" evidence="1">
    <location>
        <begin position="119"/>
        <end position="134"/>
    </location>
</feature>
<feature type="compositionally biased region" description="Pro residues" evidence="1">
    <location>
        <begin position="152"/>
        <end position="190"/>
    </location>
</feature>
<evidence type="ECO:0000313" key="2">
    <source>
        <dbReference type="EMBL" id="RDX52267.1"/>
    </source>
</evidence>
<feature type="region of interest" description="Disordered" evidence="1">
    <location>
        <begin position="282"/>
        <end position="306"/>
    </location>
</feature>
<name>A0A371DIA4_9APHY</name>
<accession>A0A371DIA4</accession>
<evidence type="ECO:0000256" key="1">
    <source>
        <dbReference type="SAM" id="MobiDB-lite"/>
    </source>
</evidence>
<gene>
    <name evidence="2" type="ORF">OH76DRAFT_203170</name>
</gene>
<dbReference type="Proteomes" id="UP000256964">
    <property type="component" value="Unassembled WGS sequence"/>
</dbReference>
<keyword evidence="3" id="KW-1185">Reference proteome</keyword>
<dbReference type="EMBL" id="KZ857391">
    <property type="protein sequence ID" value="RDX52267.1"/>
    <property type="molecule type" value="Genomic_DNA"/>
</dbReference>
<reference evidence="2 3" key="1">
    <citation type="journal article" date="2018" name="Biotechnol. Biofuels">
        <title>Integrative visual omics of the white-rot fungus Polyporus brumalis exposes the biotechnological potential of its oxidative enzymes for delignifying raw plant biomass.</title>
        <authorList>
            <person name="Miyauchi S."/>
            <person name="Rancon A."/>
            <person name="Drula E."/>
            <person name="Hage H."/>
            <person name="Chaduli D."/>
            <person name="Favel A."/>
            <person name="Grisel S."/>
            <person name="Henrissat B."/>
            <person name="Herpoel-Gimbert I."/>
            <person name="Ruiz-Duenas F.J."/>
            <person name="Chevret D."/>
            <person name="Hainaut M."/>
            <person name="Lin J."/>
            <person name="Wang M."/>
            <person name="Pangilinan J."/>
            <person name="Lipzen A."/>
            <person name="Lesage-Meessen L."/>
            <person name="Navarro D."/>
            <person name="Riley R."/>
            <person name="Grigoriev I.V."/>
            <person name="Zhou S."/>
            <person name="Raouche S."/>
            <person name="Rosso M.N."/>
        </authorList>
    </citation>
    <scope>NUCLEOTIDE SEQUENCE [LARGE SCALE GENOMIC DNA]</scope>
    <source>
        <strain evidence="2 3">BRFM 1820</strain>
    </source>
</reference>
<proteinExistence type="predicted"/>
<protein>
    <submittedName>
        <fullName evidence="2">Uncharacterized protein</fullName>
    </submittedName>
</protein>
<organism evidence="2 3">
    <name type="scientific">Lentinus brumalis</name>
    <dbReference type="NCBI Taxonomy" id="2498619"/>
    <lineage>
        <taxon>Eukaryota</taxon>
        <taxon>Fungi</taxon>
        <taxon>Dikarya</taxon>
        <taxon>Basidiomycota</taxon>
        <taxon>Agaricomycotina</taxon>
        <taxon>Agaricomycetes</taxon>
        <taxon>Polyporales</taxon>
        <taxon>Polyporaceae</taxon>
        <taxon>Lentinus</taxon>
    </lineage>
</organism>
<sequence length="372" mass="38739">MAGGGEEREARRDASGWVRECTATAARRTTTDRAAMPVAAQDVLLPAPTSSGGARSSGGSTTVCARWRVYLVRRDCWLYAGTRTRTRTGTHSTVRAVFRATTYRLYALTCPATCPMATSPSALRSSAAPRTSPSGRFSTGVAASRTDLPSAHPAPGPRNLPIPGPSPPPHPHTLPPSSPRHPPPTSPLPPTRLGQSKGQCTLLAILLVSAALSHPPCSSCLPPSPVCEHTGQSARPSQLSYLPVPALLSSYALQTSALPRCAPRTSLAASSSQLALPALAAAHAPPATKGKHPTRDVTRRAPSSRTLGLDSASSALALPVWTPISAGHSIWRLRTRTCCILGNLRARLLGLHGASHGGADASAKVGIGRRLE</sequence>
<dbReference type="AlphaFoldDB" id="A0A371DIA4"/>
<feature type="region of interest" description="Disordered" evidence="1">
    <location>
        <begin position="119"/>
        <end position="194"/>
    </location>
</feature>